<dbReference type="SMART" id="SM00388">
    <property type="entry name" value="HisKA"/>
    <property type="match status" value="1"/>
</dbReference>
<evidence type="ECO:0000256" key="1">
    <source>
        <dbReference type="ARBA" id="ARBA00000085"/>
    </source>
</evidence>
<evidence type="ECO:0000256" key="3">
    <source>
        <dbReference type="ARBA" id="ARBA00012438"/>
    </source>
</evidence>
<dbReference type="EC" id="2.7.13.3" evidence="3"/>
<dbReference type="GO" id="GO:0016036">
    <property type="term" value="P:cellular response to phosphate starvation"/>
    <property type="evidence" value="ECO:0007669"/>
    <property type="project" value="TreeGrafter"/>
</dbReference>
<organism evidence="13 14">
    <name type="scientific">Tenacibaculum aiptasiae</name>
    <dbReference type="NCBI Taxonomy" id="426481"/>
    <lineage>
        <taxon>Bacteria</taxon>
        <taxon>Pseudomonadati</taxon>
        <taxon>Bacteroidota</taxon>
        <taxon>Flavobacteriia</taxon>
        <taxon>Flavobacteriales</taxon>
        <taxon>Flavobacteriaceae</taxon>
        <taxon>Tenacibaculum</taxon>
    </lineage>
</organism>
<dbReference type="GO" id="GO:0004721">
    <property type="term" value="F:phosphoprotein phosphatase activity"/>
    <property type="evidence" value="ECO:0007669"/>
    <property type="project" value="TreeGrafter"/>
</dbReference>
<keyword evidence="6" id="KW-0808">Transferase</keyword>
<gene>
    <name evidence="13" type="ORF">F7018_07880</name>
</gene>
<sequence>MKNKKLYWFIAVAFILLISLLINQLLYVYNAAITQQEYFNQKAEIILDSIVSKVSDDYDVCKTVKEAFNTNDKESCFKTSNSHCSREFKSKKEWHSVDSIIKTELIANNLDLNYKFDFCQISTPPNNKNTYTKKLDQTINRSGLAMQLEFPSKSNFLFKQISPVFISSVLIILFISVVIVYLFHHYKKEKRNAEKTKEFLNNMTHEFKTPIANIAFANNFLKRKSENISPENIRKYTEIIDFESKKIMISSEDILELAKQEYNFSKLKLNSVDIHKIIFNLQKSFNSSNQNINISLNLTAENFIIRGKESFIQNALSNILDNAIKYCKQQPNISILTINKEKQLIISIKDNGIGIPKKEIDLIFEKFYRISTGNLHDVKGFGLGLSYVKMVVEQMNGTIELQSKVNVGTTFIIKLPLAYE</sequence>
<keyword evidence="4" id="KW-1003">Cell membrane</keyword>
<keyword evidence="10 11" id="KW-0472">Membrane</keyword>
<evidence type="ECO:0000256" key="9">
    <source>
        <dbReference type="ARBA" id="ARBA00022989"/>
    </source>
</evidence>
<dbReference type="GO" id="GO:0005886">
    <property type="term" value="C:plasma membrane"/>
    <property type="evidence" value="ECO:0007669"/>
    <property type="project" value="UniProtKB-SubCell"/>
</dbReference>
<dbReference type="InterPro" id="IPR036890">
    <property type="entry name" value="HATPase_C_sf"/>
</dbReference>
<dbReference type="InterPro" id="IPR036097">
    <property type="entry name" value="HisK_dim/P_sf"/>
</dbReference>
<dbReference type="InterPro" id="IPR004358">
    <property type="entry name" value="Sig_transdc_His_kin-like_C"/>
</dbReference>
<dbReference type="PANTHER" id="PTHR45453">
    <property type="entry name" value="PHOSPHATE REGULON SENSOR PROTEIN PHOR"/>
    <property type="match status" value="1"/>
</dbReference>
<comment type="subcellular location">
    <subcellularLocation>
        <location evidence="2">Cell membrane</location>
        <topology evidence="2">Multi-pass membrane protein</topology>
    </subcellularLocation>
</comment>
<proteinExistence type="predicted"/>
<keyword evidence="9 11" id="KW-1133">Transmembrane helix</keyword>
<reference evidence="13 14" key="1">
    <citation type="submission" date="2019-09" db="EMBL/GenBank/DDBJ databases">
        <authorList>
            <person name="Cao W.R."/>
        </authorList>
    </citation>
    <scope>NUCLEOTIDE SEQUENCE [LARGE SCALE GENOMIC DNA]</scope>
    <source>
        <strain evidence="14">a4</strain>
    </source>
</reference>
<dbReference type="CDD" id="cd00075">
    <property type="entry name" value="HATPase"/>
    <property type="match status" value="1"/>
</dbReference>
<dbReference type="RefSeq" id="WP_150899498.1">
    <property type="nucleotide sequence ID" value="NZ_WAAU01000012.1"/>
</dbReference>
<evidence type="ECO:0000256" key="5">
    <source>
        <dbReference type="ARBA" id="ARBA00022553"/>
    </source>
</evidence>
<keyword evidence="7 11" id="KW-0812">Transmembrane</keyword>
<dbReference type="Gene3D" id="3.30.565.10">
    <property type="entry name" value="Histidine kinase-like ATPase, C-terminal domain"/>
    <property type="match status" value="1"/>
</dbReference>
<keyword evidence="8 13" id="KW-0418">Kinase</keyword>
<dbReference type="InterPro" id="IPR050351">
    <property type="entry name" value="BphY/WalK/GraS-like"/>
</dbReference>
<dbReference type="InterPro" id="IPR003661">
    <property type="entry name" value="HisK_dim/P_dom"/>
</dbReference>
<dbReference type="CDD" id="cd00082">
    <property type="entry name" value="HisKA"/>
    <property type="match status" value="1"/>
</dbReference>
<feature type="transmembrane region" description="Helical" evidence="11">
    <location>
        <begin position="161"/>
        <end position="183"/>
    </location>
</feature>
<comment type="caution">
    <text evidence="13">The sequence shown here is derived from an EMBL/GenBank/DDBJ whole genome shotgun (WGS) entry which is preliminary data.</text>
</comment>
<evidence type="ECO:0000256" key="11">
    <source>
        <dbReference type="SAM" id="Phobius"/>
    </source>
</evidence>
<dbReference type="PRINTS" id="PR00344">
    <property type="entry name" value="BCTRLSENSOR"/>
</dbReference>
<dbReference type="Pfam" id="PF00512">
    <property type="entry name" value="HisKA"/>
    <property type="match status" value="1"/>
</dbReference>
<dbReference type="OrthoDB" id="1933776at2"/>
<evidence type="ECO:0000256" key="2">
    <source>
        <dbReference type="ARBA" id="ARBA00004651"/>
    </source>
</evidence>
<evidence type="ECO:0000256" key="6">
    <source>
        <dbReference type="ARBA" id="ARBA00022679"/>
    </source>
</evidence>
<dbReference type="Proteomes" id="UP000467305">
    <property type="component" value="Unassembled WGS sequence"/>
</dbReference>
<dbReference type="SUPFAM" id="SSF47384">
    <property type="entry name" value="Homodimeric domain of signal transducing histidine kinase"/>
    <property type="match status" value="1"/>
</dbReference>
<dbReference type="Pfam" id="PF02518">
    <property type="entry name" value="HATPase_c"/>
    <property type="match status" value="1"/>
</dbReference>
<evidence type="ECO:0000256" key="10">
    <source>
        <dbReference type="ARBA" id="ARBA00023136"/>
    </source>
</evidence>
<dbReference type="InterPro" id="IPR005467">
    <property type="entry name" value="His_kinase_dom"/>
</dbReference>
<feature type="transmembrane region" description="Helical" evidence="11">
    <location>
        <begin position="7"/>
        <end position="29"/>
    </location>
</feature>
<dbReference type="FunFam" id="3.30.565.10:FF:000006">
    <property type="entry name" value="Sensor histidine kinase WalK"/>
    <property type="match status" value="1"/>
</dbReference>
<dbReference type="InterPro" id="IPR003594">
    <property type="entry name" value="HATPase_dom"/>
</dbReference>
<keyword evidence="14" id="KW-1185">Reference proteome</keyword>
<dbReference type="SUPFAM" id="SSF55874">
    <property type="entry name" value="ATPase domain of HSP90 chaperone/DNA topoisomerase II/histidine kinase"/>
    <property type="match status" value="1"/>
</dbReference>
<dbReference type="SMART" id="SM00387">
    <property type="entry name" value="HATPase_c"/>
    <property type="match status" value="1"/>
</dbReference>
<dbReference type="GO" id="GO:0000155">
    <property type="term" value="F:phosphorelay sensor kinase activity"/>
    <property type="evidence" value="ECO:0007669"/>
    <property type="project" value="InterPro"/>
</dbReference>
<dbReference type="EMBL" id="WAAU01000012">
    <property type="protein sequence ID" value="KAB1158528.1"/>
    <property type="molecule type" value="Genomic_DNA"/>
</dbReference>
<evidence type="ECO:0000313" key="14">
    <source>
        <dbReference type="Proteomes" id="UP000467305"/>
    </source>
</evidence>
<keyword evidence="5" id="KW-0597">Phosphoprotein</keyword>
<accession>A0A7J5AM38</accession>
<protein>
    <recommendedName>
        <fullName evidence="3">histidine kinase</fullName>
        <ecNumber evidence="3">2.7.13.3</ecNumber>
    </recommendedName>
</protein>
<name>A0A7J5AM38_9FLAO</name>
<evidence type="ECO:0000313" key="13">
    <source>
        <dbReference type="EMBL" id="KAB1158528.1"/>
    </source>
</evidence>
<evidence type="ECO:0000256" key="4">
    <source>
        <dbReference type="ARBA" id="ARBA00022475"/>
    </source>
</evidence>
<evidence type="ECO:0000256" key="7">
    <source>
        <dbReference type="ARBA" id="ARBA00022692"/>
    </source>
</evidence>
<feature type="domain" description="Histidine kinase" evidence="12">
    <location>
        <begin position="202"/>
        <end position="419"/>
    </location>
</feature>
<evidence type="ECO:0000259" key="12">
    <source>
        <dbReference type="PROSITE" id="PS50109"/>
    </source>
</evidence>
<dbReference type="Gene3D" id="1.10.287.130">
    <property type="match status" value="1"/>
</dbReference>
<comment type="catalytic activity">
    <reaction evidence="1">
        <text>ATP + protein L-histidine = ADP + protein N-phospho-L-histidine.</text>
        <dbReference type="EC" id="2.7.13.3"/>
    </reaction>
</comment>
<evidence type="ECO:0000256" key="8">
    <source>
        <dbReference type="ARBA" id="ARBA00022777"/>
    </source>
</evidence>
<dbReference type="AlphaFoldDB" id="A0A7J5AM38"/>
<dbReference type="PANTHER" id="PTHR45453:SF2">
    <property type="entry name" value="HISTIDINE KINASE"/>
    <property type="match status" value="1"/>
</dbReference>
<dbReference type="PROSITE" id="PS50109">
    <property type="entry name" value="HIS_KIN"/>
    <property type="match status" value="1"/>
</dbReference>